<reference evidence="2" key="1">
    <citation type="journal article" date="2020" name="Nature">
        <title>Giant virus diversity and host interactions through global metagenomics.</title>
        <authorList>
            <person name="Schulz F."/>
            <person name="Roux S."/>
            <person name="Paez-Espino D."/>
            <person name="Jungbluth S."/>
            <person name="Walsh D.A."/>
            <person name="Denef V.J."/>
            <person name="McMahon K.D."/>
            <person name="Konstantinidis K.T."/>
            <person name="Eloe-Fadrosh E.A."/>
            <person name="Kyrpides N.C."/>
            <person name="Woyke T."/>
        </authorList>
    </citation>
    <scope>NUCLEOTIDE SEQUENCE</scope>
    <source>
        <strain evidence="2">GVMAG-M-3300027708-5</strain>
    </source>
</reference>
<dbReference type="AlphaFoldDB" id="A0A6C0JIC2"/>
<accession>A0A6C0JIC2</accession>
<protein>
    <recommendedName>
        <fullName evidence="1">DUF5672 domain-containing protein</fullName>
    </recommendedName>
</protein>
<evidence type="ECO:0000313" key="2">
    <source>
        <dbReference type="EMBL" id="QHU04771.1"/>
    </source>
</evidence>
<dbReference type="EMBL" id="MN740404">
    <property type="protein sequence ID" value="QHU04771.1"/>
    <property type="molecule type" value="Genomic_DNA"/>
</dbReference>
<evidence type="ECO:0000259" key="1">
    <source>
        <dbReference type="Pfam" id="PF18922"/>
    </source>
</evidence>
<dbReference type="Pfam" id="PF18922">
    <property type="entry name" value="DUF5672"/>
    <property type="match status" value="1"/>
</dbReference>
<organism evidence="2">
    <name type="scientific">viral metagenome</name>
    <dbReference type="NCBI Taxonomy" id="1070528"/>
    <lineage>
        <taxon>unclassified sequences</taxon>
        <taxon>metagenomes</taxon>
        <taxon>organismal metagenomes</taxon>
    </lineage>
</organism>
<dbReference type="InterPro" id="IPR043729">
    <property type="entry name" value="DUF5672"/>
</dbReference>
<name>A0A6C0JIC2_9ZZZZ</name>
<proteinExistence type="predicted"/>
<sequence length="464" mass="53955">MYMYTAVIVEPRRHRALSFVLKNYLHNLSNEWNIMLFHGTDNIGFIKGIMTNNLTPEESTRIVLKNLDVSNLESNDYNKLLTSVEFYEKIPTETILIFQTDSMIIPKNKDTINEFLKFEYVGAPWPSHLHWPTKYDYIGNGGLSLRKKSKMIEIIKKNGFCKENEDGYFADKKNGLLKPDYETAKRFAMETVFSEHAFGCHSPWKYQDKKVLFEFCPEIECLNNLQGVNEKRVFITFGAGGQNYIDSGNRLLKQCSQLGLFDKTILYTDADLKEDSEFWSKHGQFIESNSRGFGYWLWKPWIIKKTMATMQDGDILVYADAGCEIDITKGHILQKLFDEIKTKYIIGSKTCYEKSWTKMDLIMHLNMVDHPLLDIRQHQATTNIYRVCSTVRNFVNDWYEIGCNYHLIDDSPSVSPNLDVFIEHRHDQSIFSLLSKKMGIYDCRPLDQAILIKRNKTGKSMINA</sequence>
<feature type="domain" description="DUF5672" evidence="1">
    <location>
        <begin position="72"/>
        <end position="201"/>
    </location>
</feature>